<dbReference type="HOGENOM" id="CLU_038957_0_2_1"/>
<reference evidence="7" key="2">
    <citation type="submission" date="2012-05" db="EMBL/GenBank/DDBJ databases">
        <title>The Genome Annotation of Fusarium oxysporum Cotton.</title>
        <authorList>
            <consortium name="The Broad Institute Genomics Platform"/>
            <person name="Ma L.-J."/>
            <person name="Corby-Kistler H."/>
            <person name="Broz K."/>
            <person name="Gale L.R."/>
            <person name="Jonkers W."/>
            <person name="O'Donnell K."/>
            <person name="Ploetz R."/>
            <person name="Steinberg C."/>
            <person name="Schwartz D.C."/>
            <person name="VanEtten H."/>
            <person name="Zhou S."/>
            <person name="Young S.K."/>
            <person name="Zeng Q."/>
            <person name="Gargeya S."/>
            <person name="Fitzgerald M."/>
            <person name="Abouelleil A."/>
            <person name="Alvarado L."/>
            <person name="Chapman S.B."/>
            <person name="Gainer-Dewar J."/>
            <person name="Goldberg J."/>
            <person name="Griggs A."/>
            <person name="Gujja S."/>
            <person name="Hansen M."/>
            <person name="Howarth C."/>
            <person name="Imamovic A."/>
            <person name="Ireland A."/>
            <person name="Larimer J."/>
            <person name="McCowan C."/>
            <person name="Murphy C."/>
            <person name="Pearson M."/>
            <person name="Poon T.W."/>
            <person name="Priest M."/>
            <person name="Roberts A."/>
            <person name="Saif S."/>
            <person name="Shea T."/>
            <person name="Sykes S."/>
            <person name="Wortman J."/>
            <person name="Nusbaum C."/>
            <person name="Birren B."/>
        </authorList>
    </citation>
    <scope>NUCLEOTIDE SEQUENCE</scope>
    <source>
        <strain evidence="7">25433</strain>
    </source>
</reference>
<feature type="transmembrane region" description="Helical" evidence="6">
    <location>
        <begin position="71"/>
        <end position="95"/>
    </location>
</feature>
<protein>
    <recommendedName>
        <fullName evidence="8">Vacuolar iron transporter 1.1</fullName>
    </recommendedName>
</protein>
<comment type="subcellular location">
    <subcellularLocation>
        <location evidence="1">Endomembrane system</location>
        <topology evidence="1">Multi-pass membrane protein</topology>
    </subcellularLocation>
</comment>
<keyword evidence="4 6" id="KW-1133">Transmembrane helix</keyword>
<evidence type="ECO:0000256" key="6">
    <source>
        <dbReference type="SAM" id="Phobius"/>
    </source>
</evidence>
<accession>X0KUZ7</accession>
<feature type="transmembrane region" description="Helical" evidence="6">
    <location>
        <begin position="42"/>
        <end position="65"/>
    </location>
</feature>
<feature type="transmembrane region" description="Helical" evidence="6">
    <location>
        <begin position="172"/>
        <end position="194"/>
    </location>
</feature>
<evidence type="ECO:0008006" key="8">
    <source>
        <dbReference type="Google" id="ProtNLM"/>
    </source>
</evidence>
<reference evidence="7" key="1">
    <citation type="submission" date="2011-11" db="EMBL/GenBank/DDBJ databases">
        <title>The Genome Sequence of Fusarium oxysporum Cotton.</title>
        <authorList>
            <consortium name="The Broad Institute Genome Sequencing Platform"/>
            <person name="Ma L.-J."/>
            <person name="Gale L.R."/>
            <person name="Schwartz D.C."/>
            <person name="Zhou S."/>
            <person name="Corby-Kistler H."/>
            <person name="Young S.K."/>
            <person name="Zeng Q."/>
            <person name="Gargeya S."/>
            <person name="Fitzgerald M."/>
            <person name="Haas B."/>
            <person name="Abouelleil A."/>
            <person name="Alvarado L."/>
            <person name="Arachchi H.M."/>
            <person name="Berlin A."/>
            <person name="Brown A."/>
            <person name="Chapman S.B."/>
            <person name="Chen Z."/>
            <person name="Dunbar C."/>
            <person name="Freedman E."/>
            <person name="Gearin G."/>
            <person name="Goldberg J."/>
            <person name="Griggs A."/>
            <person name="Gujja S."/>
            <person name="Heiman D."/>
            <person name="Howarth C."/>
            <person name="Larson L."/>
            <person name="Lui A."/>
            <person name="MacDonald P.J.P."/>
            <person name="Montmayeur A."/>
            <person name="Murphy C."/>
            <person name="Neiman D."/>
            <person name="Pearson M."/>
            <person name="Priest M."/>
            <person name="Roberts A."/>
            <person name="Saif S."/>
            <person name="Shea T."/>
            <person name="Shenoy N."/>
            <person name="Sisk P."/>
            <person name="Stolte C."/>
            <person name="Sykes S."/>
            <person name="Wortman J."/>
            <person name="Nusbaum C."/>
            <person name="Birren B."/>
        </authorList>
    </citation>
    <scope>NUCLEOTIDE SEQUENCE [LARGE SCALE GENOMIC DNA]</scope>
    <source>
        <strain evidence="7">25433</strain>
    </source>
</reference>
<name>X0KUZ7_FUSOX</name>
<dbReference type="GO" id="GO:0012505">
    <property type="term" value="C:endomembrane system"/>
    <property type="evidence" value="ECO:0007669"/>
    <property type="project" value="UniProtKB-SubCell"/>
</dbReference>
<dbReference type="Proteomes" id="UP000030701">
    <property type="component" value="Unassembled WGS sequence"/>
</dbReference>
<dbReference type="OrthoDB" id="73465at2759"/>
<evidence type="ECO:0000256" key="4">
    <source>
        <dbReference type="ARBA" id="ARBA00022989"/>
    </source>
</evidence>
<gene>
    <name evidence="7" type="ORF">FOTG_18891</name>
</gene>
<evidence type="ECO:0000256" key="2">
    <source>
        <dbReference type="ARBA" id="ARBA00007049"/>
    </source>
</evidence>
<dbReference type="InterPro" id="IPR008217">
    <property type="entry name" value="Ccc1_fam"/>
</dbReference>
<dbReference type="GO" id="GO:0030026">
    <property type="term" value="P:intracellular manganese ion homeostasis"/>
    <property type="evidence" value="ECO:0007669"/>
    <property type="project" value="InterPro"/>
</dbReference>
<dbReference type="CDD" id="cd02435">
    <property type="entry name" value="CCC1"/>
    <property type="match status" value="1"/>
</dbReference>
<evidence type="ECO:0000256" key="3">
    <source>
        <dbReference type="ARBA" id="ARBA00022692"/>
    </source>
</evidence>
<dbReference type="GO" id="GO:0005384">
    <property type="term" value="F:manganese ion transmembrane transporter activity"/>
    <property type="evidence" value="ECO:0007669"/>
    <property type="project" value="InterPro"/>
</dbReference>
<evidence type="ECO:0000256" key="1">
    <source>
        <dbReference type="ARBA" id="ARBA00004127"/>
    </source>
</evidence>
<feature type="transmembrane region" description="Helical" evidence="6">
    <location>
        <begin position="232"/>
        <end position="254"/>
    </location>
</feature>
<dbReference type="EMBL" id="JH658254">
    <property type="protein sequence ID" value="EXM12617.1"/>
    <property type="molecule type" value="Genomic_DNA"/>
</dbReference>
<dbReference type="PANTHER" id="PTHR31851">
    <property type="entry name" value="FE(2+)/MN(2+) TRANSPORTER PCL1"/>
    <property type="match status" value="1"/>
</dbReference>
<dbReference type="Pfam" id="PF01988">
    <property type="entry name" value="VIT1"/>
    <property type="match status" value="1"/>
</dbReference>
<dbReference type="AlphaFoldDB" id="X0KUZ7"/>
<feature type="transmembrane region" description="Helical" evidence="6">
    <location>
        <begin position="200"/>
        <end position="220"/>
    </location>
</feature>
<proteinExistence type="inferred from homology"/>
<keyword evidence="5 6" id="KW-0472">Membrane</keyword>
<sequence length="267" mass="29198">MKHSMDAQGLGQARNDVHNMQAACNKPTASTPKQHAKYKDHLSNIIIGFSDGLTVPFALTAGLSATGSIKLVIMGGLAELFAGAISMGLGAWLAADTDRQHYEKELTRKEQEVHQMPNAEEHEIHDIFAEYGISHEASTAVVQSLRANPDMYIKFMMHFKLRLEKPGSFKSWLSALFMGLSYFIGGLIPMVPYFCFKNVYHALFASIGISVVILLTFGYVKAHITGLDTKESAFSAVQTLVVGAFAAATSYGIVRGLDRQYKMNGSV</sequence>
<organism evidence="7">
    <name type="scientific">Fusarium oxysporum f. sp. vasinfectum 25433</name>
    <dbReference type="NCBI Taxonomy" id="1089449"/>
    <lineage>
        <taxon>Eukaryota</taxon>
        <taxon>Fungi</taxon>
        <taxon>Dikarya</taxon>
        <taxon>Ascomycota</taxon>
        <taxon>Pezizomycotina</taxon>
        <taxon>Sordariomycetes</taxon>
        <taxon>Hypocreomycetidae</taxon>
        <taxon>Hypocreales</taxon>
        <taxon>Nectriaceae</taxon>
        <taxon>Fusarium</taxon>
        <taxon>Fusarium oxysporum species complex</taxon>
    </lineage>
</organism>
<evidence type="ECO:0000313" key="7">
    <source>
        <dbReference type="EMBL" id="EXM12617.1"/>
    </source>
</evidence>
<comment type="similarity">
    <text evidence="2">Belongs to the CCC1 family.</text>
</comment>
<evidence type="ECO:0000256" key="5">
    <source>
        <dbReference type="ARBA" id="ARBA00023136"/>
    </source>
</evidence>
<keyword evidence="3 6" id="KW-0812">Transmembrane</keyword>